<dbReference type="EMBL" id="UYYB01101831">
    <property type="protein sequence ID" value="VDM78400.1"/>
    <property type="molecule type" value="Genomic_DNA"/>
</dbReference>
<protein>
    <submittedName>
        <fullName evidence="1">Uncharacterized protein</fullName>
    </submittedName>
</protein>
<gene>
    <name evidence="1" type="ORF">SVUK_LOCUS13398</name>
</gene>
<dbReference type="Proteomes" id="UP000270094">
    <property type="component" value="Unassembled WGS sequence"/>
</dbReference>
<reference evidence="1 2" key="1">
    <citation type="submission" date="2018-11" db="EMBL/GenBank/DDBJ databases">
        <authorList>
            <consortium name="Pathogen Informatics"/>
        </authorList>
    </citation>
    <scope>NUCLEOTIDE SEQUENCE [LARGE SCALE GENOMIC DNA]</scope>
</reference>
<evidence type="ECO:0000313" key="2">
    <source>
        <dbReference type="Proteomes" id="UP000270094"/>
    </source>
</evidence>
<name>A0A3P7IYY8_STRVU</name>
<organism evidence="1 2">
    <name type="scientific">Strongylus vulgaris</name>
    <name type="common">Blood worm</name>
    <dbReference type="NCBI Taxonomy" id="40348"/>
    <lineage>
        <taxon>Eukaryota</taxon>
        <taxon>Metazoa</taxon>
        <taxon>Ecdysozoa</taxon>
        <taxon>Nematoda</taxon>
        <taxon>Chromadorea</taxon>
        <taxon>Rhabditida</taxon>
        <taxon>Rhabditina</taxon>
        <taxon>Rhabditomorpha</taxon>
        <taxon>Strongyloidea</taxon>
        <taxon>Strongylidae</taxon>
        <taxon>Strongylus</taxon>
    </lineage>
</organism>
<accession>A0A3P7IYY8</accession>
<dbReference type="AlphaFoldDB" id="A0A3P7IYY8"/>
<evidence type="ECO:0000313" key="1">
    <source>
        <dbReference type="EMBL" id="VDM78400.1"/>
    </source>
</evidence>
<dbReference type="OrthoDB" id="418748at2759"/>
<sequence>MEHAAKTCVKKAKKVYIEELYRKLESREGELDIYRIARGRAESAKDMKQFYHVNNTEYNREMADVLQINVVTSADATIPPADPMIGPAPLKAAVEAITKTKNDKASGPDDIPNE</sequence>
<keyword evidence="2" id="KW-1185">Reference proteome</keyword>
<proteinExistence type="predicted"/>